<dbReference type="Proteomes" id="UP000823561">
    <property type="component" value="Chromosome 15"/>
</dbReference>
<gene>
    <name evidence="1" type="ORF">AALO_G00197150</name>
</gene>
<protein>
    <submittedName>
        <fullName evidence="1">Uncharacterized protein</fullName>
    </submittedName>
</protein>
<evidence type="ECO:0000313" key="1">
    <source>
        <dbReference type="EMBL" id="KAG5268997.1"/>
    </source>
</evidence>
<comment type="caution">
    <text evidence="1">The sequence shown here is derived from an EMBL/GenBank/DDBJ whole genome shotgun (WGS) entry which is preliminary data.</text>
</comment>
<keyword evidence="2" id="KW-1185">Reference proteome</keyword>
<accession>A0AAV6G4H2</accession>
<dbReference type="EMBL" id="JADWDJ010000015">
    <property type="protein sequence ID" value="KAG5268997.1"/>
    <property type="molecule type" value="Genomic_DNA"/>
</dbReference>
<proteinExistence type="predicted"/>
<evidence type="ECO:0000313" key="2">
    <source>
        <dbReference type="Proteomes" id="UP000823561"/>
    </source>
</evidence>
<sequence>MAALKEEAIVLCLFSPVEHHKTLPSPHSAMQESSMWTNMCPKPHWNSEYTILQWSCSLHFIYTHGEATGHPLGYKPRKDSGRGRVPTSQILTPRCQMNAMATKHLGQIGPFYQLVCAGFLTRAC</sequence>
<reference evidence="1" key="1">
    <citation type="submission" date="2020-10" db="EMBL/GenBank/DDBJ databases">
        <title>Chromosome-scale genome assembly of the Allis shad, Alosa alosa.</title>
        <authorList>
            <person name="Margot Z."/>
            <person name="Christophe K."/>
            <person name="Cabau C."/>
            <person name="Louis A."/>
            <person name="Berthelot C."/>
            <person name="Parey E."/>
            <person name="Roest Crollius H."/>
            <person name="Montfort J."/>
            <person name="Robinson-Rechavi M."/>
            <person name="Bucao C."/>
            <person name="Bouchez O."/>
            <person name="Gislard M."/>
            <person name="Lluch J."/>
            <person name="Milhes M."/>
            <person name="Lampietro C."/>
            <person name="Lopez Roques C."/>
            <person name="Donnadieu C."/>
            <person name="Braasch I."/>
            <person name="Desvignes T."/>
            <person name="Postlethwait J."/>
            <person name="Bobe J."/>
            <person name="Guiguen Y."/>
        </authorList>
    </citation>
    <scope>NUCLEOTIDE SEQUENCE</scope>
    <source>
        <strain evidence="1">M-15738</strain>
        <tissue evidence="1">Blood</tissue>
    </source>
</reference>
<dbReference type="AlphaFoldDB" id="A0AAV6G4H2"/>
<organism evidence="1 2">
    <name type="scientific">Alosa alosa</name>
    <name type="common">allis shad</name>
    <dbReference type="NCBI Taxonomy" id="278164"/>
    <lineage>
        <taxon>Eukaryota</taxon>
        <taxon>Metazoa</taxon>
        <taxon>Chordata</taxon>
        <taxon>Craniata</taxon>
        <taxon>Vertebrata</taxon>
        <taxon>Euteleostomi</taxon>
        <taxon>Actinopterygii</taxon>
        <taxon>Neopterygii</taxon>
        <taxon>Teleostei</taxon>
        <taxon>Clupei</taxon>
        <taxon>Clupeiformes</taxon>
        <taxon>Clupeoidei</taxon>
        <taxon>Clupeidae</taxon>
        <taxon>Alosa</taxon>
    </lineage>
</organism>
<name>A0AAV6G4H2_9TELE</name>